<evidence type="ECO:0000313" key="2">
    <source>
        <dbReference type="EMBL" id="TVY12576.1"/>
    </source>
</evidence>
<keyword evidence="1" id="KW-1133">Transmembrane helix</keyword>
<dbReference type="AlphaFoldDB" id="A0A8T9AZF7"/>
<comment type="caution">
    <text evidence="2">The sequence shown here is derived from an EMBL/GenBank/DDBJ whole genome shotgun (WGS) entry which is preliminary data.</text>
</comment>
<feature type="transmembrane region" description="Helical" evidence="1">
    <location>
        <begin position="12"/>
        <end position="35"/>
    </location>
</feature>
<keyword evidence="1" id="KW-0472">Membrane</keyword>
<accession>A0A8T9AZF7</accession>
<evidence type="ECO:0000313" key="3">
    <source>
        <dbReference type="Proteomes" id="UP000469559"/>
    </source>
</evidence>
<keyword evidence="3" id="KW-1185">Reference proteome</keyword>
<sequence length="95" mass="10649">MCRYAIAIRRSELIGAISSIISLRIIVATLVLILIDIDNTITRLYLCVSTKWGIDLEDPPLVKISPALDIILSQPSDPAYSKYNRLAKLMHKLLL</sequence>
<proteinExistence type="predicted"/>
<evidence type="ECO:0000256" key="1">
    <source>
        <dbReference type="SAM" id="Phobius"/>
    </source>
</evidence>
<dbReference type="Proteomes" id="UP000469559">
    <property type="component" value="Unassembled WGS sequence"/>
</dbReference>
<organism evidence="2 3">
    <name type="scientific">Lachnellula arida</name>
    <dbReference type="NCBI Taxonomy" id="1316785"/>
    <lineage>
        <taxon>Eukaryota</taxon>
        <taxon>Fungi</taxon>
        <taxon>Dikarya</taxon>
        <taxon>Ascomycota</taxon>
        <taxon>Pezizomycotina</taxon>
        <taxon>Leotiomycetes</taxon>
        <taxon>Helotiales</taxon>
        <taxon>Lachnaceae</taxon>
        <taxon>Lachnellula</taxon>
    </lineage>
</organism>
<protein>
    <submittedName>
        <fullName evidence="2">Uncharacterized protein</fullName>
    </submittedName>
</protein>
<name>A0A8T9AZF7_9HELO</name>
<gene>
    <name evidence="2" type="ORF">LARI1_G009027</name>
</gene>
<keyword evidence="1" id="KW-0812">Transmembrane</keyword>
<reference evidence="2 3" key="1">
    <citation type="submission" date="2018-05" db="EMBL/GenBank/DDBJ databases">
        <title>Whole genome sequencing for identification of molecular markers to develop diagnostic detection tools for the regulated plant pathogen Lachnellula willkommii.</title>
        <authorList>
            <person name="Giroux E."/>
            <person name="Bilodeau G."/>
        </authorList>
    </citation>
    <scope>NUCLEOTIDE SEQUENCE [LARGE SCALE GENOMIC DNA]</scope>
    <source>
        <strain evidence="2 3">CBS 203.66</strain>
    </source>
</reference>
<dbReference type="EMBL" id="QGMF01001583">
    <property type="protein sequence ID" value="TVY12576.1"/>
    <property type="molecule type" value="Genomic_DNA"/>
</dbReference>
<dbReference type="OrthoDB" id="4207238at2759"/>